<protein>
    <submittedName>
        <fullName evidence="2">DUF4371 domain-containing protein</fullName>
    </submittedName>
</protein>
<keyword evidence="1" id="KW-1185">Reference proteome</keyword>
<dbReference type="PANTHER" id="PTHR45913:SF22">
    <property type="entry name" value="SCAN BOX DOMAIN-CONTAINING PROTEIN"/>
    <property type="match status" value="1"/>
</dbReference>
<dbReference type="WBParaSite" id="TMUE_1000002887.1">
    <property type="protein sequence ID" value="TMUE_1000002887.1"/>
    <property type="gene ID" value="WBGene00288956"/>
</dbReference>
<dbReference type="Proteomes" id="UP000046395">
    <property type="component" value="Unassembled WGS sequence"/>
</dbReference>
<reference evidence="2" key="1">
    <citation type="submission" date="2019-12" db="UniProtKB">
        <authorList>
            <consortium name="WormBaseParasite"/>
        </authorList>
    </citation>
    <scope>IDENTIFICATION</scope>
</reference>
<organism evidence="1 2">
    <name type="scientific">Trichuris muris</name>
    <name type="common">Mouse whipworm</name>
    <dbReference type="NCBI Taxonomy" id="70415"/>
    <lineage>
        <taxon>Eukaryota</taxon>
        <taxon>Metazoa</taxon>
        <taxon>Ecdysozoa</taxon>
        <taxon>Nematoda</taxon>
        <taxon>Enoplea</taxon>
        <taxon>Dorylaimia</taxon>
        <taxon>Trichinellida</taxon>
        <taxon>Trichuridae</taxon>
        <taxon>Trichuris</taxon>
    </lineage>
</organism>
<accession>A0A5S6Q7E4</accession>
<proteinExistence type="predicted"/>
<dbReference type="PANTHER" id="PTHR45913">
    <property type="entry name" value="EPM2A-INTERACTING PROTEIN 1"/>
    <property type="match status" value="1"/>
</dbReference>
<sequence>MKPSKLKSHFTRCHADKNTEDVSYFRALREKQDRDGLAASYKISLLIAKTGKPHTIGEELLIPAIAEVVETVLHQRARDVTNKIPLNNDIVQRRINAMAEDVENTLCCFLRQNEFPLQVDESTLPGNEAVLLGYVRFIREERFVEELLFSKEFETNTRGESIFQVVQEFFSVKGIPLQNIID</sequence>
<evidence type="ECO:0000313" key="2">
    <source>
        <dbReference type="WBParaSite" id="TMUE_1000002887.1"/>
    </source>
</evidence>
<dbReference type="AlphaFoldDB" id="A0A5S6Q7E4"/>
<evidence type="ECO:0000313" key="1">
    <source>
        <dbReference type="Proteomes" id="UP000046395"/>
    </source>
</evidence>
<name>A0A5S6Q7E4_TRIMR</name>